<evidence type="ECO:0000313" key="3">
    <source>
        <dbReference type="Proteomes" id="UP000815698"/>
    </source>
</evidence>
<dbReference type="Pfam" id="PF01370">
    <property type="entry name" value="Epimerase"/>
    <property type="match status" value="1"/>
</dbReference>
<dbReference type="Gene3D" id="3.40.50.720">
    <property type="entry name" value="NAD(P)-binding Rossmann-like Domain"/>
    <property type="match status" value="1"/>
</dbReference>
<name>A0ABM6PNE7_9MICO</name>
<accession>A0ABM6PNE7</accession>
<gene>
    <name evidence="2" type="ORF">COP05_07180</name>
</gene>
<dbReference type="EMBL" id="CP023482">
    <property type="protein sequence ID" value="ATH96889.1"/>
    <property type="molecule type" value="Genomic_DNA"/>
</dbReference>
<organism evidence="2 3">
    <name type="scientific">Dermabacter jinjuensis</name>
    <dbReference type="NCBI Taxonomy" id="1667168"/>
    <lineage>
        <taxon>Bacteria</taxon>
        <taxon>Bacillati</taxon>
        <taxon>Actinomycetota</taxon>
        <taxon>Actinomycetes</taxon>
        <taxon>Micrococcales</taxon>
        <taxon>Dermabacteraceae</taxon>
        <taxon>Dermabacter</taxon>
    </lineage>
</organism>
<dbReference type="InterPro" id="IPR036291">
    <property type="entry name" value="NAD(P)-bd_dom_sf"/>
</dbReference>
<protein>
    <submittedName>
        <fullName evidence="2">Nucleoside-diphosphate sugar epimerase</fullName>
    </submittedName>
</protein>
<dbReference type="SUPFAM" id="SSF51735">
    <property type="entry name" value="NAD(P)-binding Rossmann-fold domains"/>
    <property type="match status" value="1"/>
</dbReference>
<evidence type="ECO:0000313" key="2">
    <source>
        <dbReference type="EMBL" id="ATH96889.1"/>
    </source>
</evidence>
<feature type="domain" description="NAD-dependent epimerase/dehydratase" evidence="1">
    <location>
        <begin position="11"/>
        <end position="216"/>
    </location>
</feature>
<dbReference type="PANTHER" id="PTHR48079:SF6">
    <property type="entry name" value="NAD(P)-BINDING DOMAIN-CONTAINING PROTEIN-RELATED"/>
    <property type="match status" value="1"/>
</dbReference>
<dbReference type="Proteomes" id="UP000815698">
    <property type="component" value="Chromosome"/>
</dbReference>
<keyword evidence="3" id="KW-1185">Reference proteome</keyword>
<evidence type="ECO:0000259" key="1">
    <source>
        <dbReference type="Pfam" id="PF01370"/>
    </source>
</evidence>
<dbReference type="PANTHER" id="PTHR48079">
    <property type="entry name" value="PROTEIN YEEZ"/>
    <property type="match status" value="1"/>
</dbReference>
<dbReference type="InterPro" id="IPR001509">
    <property type="entry name" value="Epimerase_deHydtase"/>
</dbReference>
<reference evidence="2 3" key="1">
    <citation type="journal article" date="2016" name="Int. J. Syst. Evol. Microbiol.">
        <title>Dermabacter jinjuensis sp. nov., a novel species of the genus Dermabacter isolated from a clinical specimen.</title>
        <authorList>
            <person name="Park Y.K."/>
            <person name="Lee K.M."/>
            <person name="Lee W.K."/>
            <person name="Cho M.J."/>
            <person name="Lee H.S."/>
            <person name="Cho Y.G."/>
            <person name="Lee Y.C."/>
            <person name="Lee W.K."/>
            <person name="Seong W.K."/>
            <person name="Hwang K.J."/>
        </authorList>
    </citation>
    <scope>NUCLEOTIDE SEQUENCE [LARGE SCALE GENOMIC DNA]</scope>
    <source>
        <strain evidence="2 3">32T</strain>
    </source>
</reference>
<proteinExistence type="predicted"/>
<dbReference type="InterPro" id="IPR051783">
    <property type="entry name" value="NAD(P)-dependent_oxidoreduct"/>
</dbReference>
<sequence length="310" mass="32950">MITFWRAVLKILVTGAGQIGNAIVRSLRATGDDVTVIRRSAHPIEGVRVIAGDAGKRALLEREARGADAIMHCIHAPYTAKAWREELPHREQAVMDVAEGLGIPVIFPESVYAFGAQAHDLHEGAPIHPCSPLGDVRAELLEARAAHAAHTASVVAADLVGKGASAKASVPTMSIVNPTLTGKTCWALGGPDTPHAMTFVSDLADAMIHVAREHTRVFAGNSSAILNAPSPTPVTFRELARIVSTRANVSAPKIHTIPACTLSLTGMASPTLRSLSQQRYLWDSPSRLAPGALTEEHGLESMRWSEAIFA</sequence>